<feature type="transmembrane region" description="Helical" evidence="2">
    <location>
        <begin position="87"/>
        <end position="108"/>
    </location>
</feature>
<proteinExistence type="predicted"/>
<feature type="compositionally biased region" description="Basic and acidic residues" evidence="1">
    <location>
        <begin position="1"/>
        <end position="22"/>
    </location>
</feature>
<evidence type="ECO:0000313" key="5">
    <source>
        <dbReference type="Proteomes" id="UP001596409"/>
    </source>
</evidence>
<evidence type="ECO:0000256" key="2">
    <source>
        <dbReference type="SAM" id="Phobius"/>
    </source>
</evidence>
<protein>
    <recommendedName>
        <fullName evidence="3">DUF7144 domain-containing protein</fullName>
    </recommendedName>
</protein>
<keyword evidence="5" id="KW-1185">Reference proteome</keyword>
<accession>A0ABW2DQY7</accession>
<evidence type="ECO:0000256" key="1">
    <source>
        <dbReference type="SAM" id="MobiDB-lite"/>
    </source>
</evidence>
<dbReference type="RefSeq" id="WP_229880396.1">
    <property type="nucleotide sequence ID" value="NZ_BMWA01000002.1"/>
</dbReference>
<dbReference type="EMBL" id="JBHSYM010000002">
    <property type="protein sequence ID" value="MFC7010251.1"/>
    <property type="molecule type" value="Genomic_DNA"/>
</dbReference>
<keyword evidence="2" id="KW-1133">Transmembrane helix</keyword>
<comment type="caution">
    <text evidence="4">The sequence shown here is derived from an EMBL/GenBank/DDBJ whole genome shotgun (WGS) entry which is preliminary data.</text>
</comment>
<feature type="region of interest" description="Disordered" evidence="1">
    <location>
        <begin position="1"/>
        <end position="39"/>
    </location>
</feature>
<reference evidence="5" key="1">
    <citation type="journal article" date="2019" name="Int. J. Syst. Evol. Microbiol.">
        <title>The Global Catalogue of Microorganisms (GCM) 10K type strain sequencing project: providing services to taxonomists for standard genome sequencing and annotation.</title>
        <authorList>
            <consortium name="The Broad Institute Genomics Platform"/>
            <consortium name="The Broad Institute Genome Sequencing Center for Infectious Disease"/>
            <person name="Wu L."/>
            <person name="Ma J."/>
        </authorList>
    </citation>
    <scope>NUCLEOTIDE SEQUENCE [LARGE SCALE GENOMIC DNA]</scope>
    <source>
        <strain evidence="5">JCM 4855</strain>
    </source>
</reference>
<dbReference type="InterPro" id="IPR055568">
    <property type="entry name" value="DUF7144"/>
</dbReference>
<dbReference type="Pfam" id="PF23636">
    <property type="entry name" value="DUF7144"/>
    <property type="match status" value="1"/>
</dbReference>
<name>A0ABW2DQY7_9ACTN</name>
<organism evidence="4 5">
    <name type="scientific">Streptomyces viridiviolaceus</name>
    <dbReference type="NCBI Taxonomy" id="68282"/>
    <lineage>
        <taxon>Bacteria</taxon>
        <taxon>Bacillati</taxon>
        <taxon>Actinomycetota</taxon>
        <taxon>Actinomycetes</taxon>
        <taxon>Kitasatosporales</taxon>
        <taxon>Streptomycetaceae</taxon>
        <taxon>Streptomyces</taxon>
    </lineage>
</organism>
<dbReference type="Proteomes" id="UP001596409">
    <property type="component" value="Unassembled WGS sequence"/>
</dbReference>
<keyword evidence="2" id="KW-0472">Membrane</keyword>
<keyword evidence="2" id="KW-0812">Transmembrane</keyword>
<evidence type="ECO:0000259" key="3">
    <source>
        <dbReference type="Pfam" id="PF23636"/>
    </source>
</evidence>
<sequence length="161" mass="17185">MQRDRPDKAVFGDDHTLRKGHDVAQTPGGVRQRPHSSAQPLGGGPALFAGWALELSGTLSILLGVVGVTRETIFSSPDYTYEFSLTAWGWIHIVLGIGLVAAGLGVLIGQSWGRGAGMALGAVSLITQFMFLPHYPLWSISVMTLDLLAIWTLARFLAAGD</sequence>
<feature type="transmembrane region" description="Helical" evidence="2">
    <location>
        <begin position="138"/>
        <end position="158"/>
    </location>
</feature>
<evidence type="ECO:0000313" key="4">
    <source>
        <dbReference type="EMBL" id="MFC7010251.1"/>
    </source>
</evidence>
<feature type="transmembrane region" description="Helical" evidence="2">
    <location>
        <begin position="46"/>
        <end position="67"/>
    </location>
</feature>
<feature type="transmembrane region" description="Helical" evidence="2">
    <location>
        <begin position="115"/>
        <end position="132"/>
    </location>
</feature>
<gene>
    <name evidence="4" type="ORF">ACFQMH_00670</name>
</gene>
<feature type="domain" description="DUF7144" evidence="3">
    <location>
        <begin position="46"/>
        <end position="155"/>
    </location>
</feature>